<comment type="similarity">
    <text evidence="1">Belongs to the transglutaminase-like superfamily. PNGase family.</text>
</comment>
<evidence type="ECO:0000259" key="4">
    <source>
        <dbReference type="PROSITE" id="PS50053"/>
    </source>
</evidence>
<accession>A0AAP0X9E4</accession>
<dbReference type="FunFam" id="2.20.25.10:FF:000011">
    <property type="entry name" value="peptide-N(4)-(N-acetyl-beta- glucosaminyl)asparagine amidase"/>
    <property type="match status" value="1"/>
</dbReference>
<dbReference type="Gene3D" id="2.20.25.10">
    <property type="match status" value="1"/>
</dbReference>
<dbReference type="PROSITE" id="PS50053">
    <property type="entry name" value="UBIQUITIN_2"/>
    <property type="match status" value="1"/>
</dbReference>
<dbReference type="GO" id="GO:0005829">
    <property type="term" value="C:cytosol"/>
    <property type="evidence" value="ECO:0007669"/>
    <property type="project" value="TreeGrafter"/>
</dbReference>
<organism evidence="5 6">
    <name type="scientific">Liquidambar formosana</name>
    <name type="common">Formosan gum</name>
    <dbReference type="NCBI Taxonomy" id="63359"/>
    <lineage>
        <taxon>Eukaryota</taxon>
        <taxon>Viridiplantae</taxon>
        <taxon>Streptophyta</taxon>
        <taxon>Embryophyta</taxon>
        <taxon>Tracheophyta</taxon>
        <taxon>Spermatophyta</taxon>
        <taxon>Magnoliopsida</taxon>
        <taxon>eudicotyledons</taxon>
        <taxon>Gunneridae</taxon>
        <taxon>Pentapetalae</taxon>
        <taxon>Saxifragales</taxon>
        <taxon>Altingiaceae</taxon>
        <taxon>Liquidambar</taxon>
    </lineage>
</organism>
<dbReference type="GO" id="GO:0046872">
    <property type="term" value="F:metal ion binding"/>
    <property type="evidence" value="ECO:0007669"/>
    <property type="project" value="UniProtKB-KW"/>
</dbReference>
<dbReference type="EMBL" id="JBBPBK010000001">
    <property type="protein sequence ID" value="KAK9291788.1"/>
    <property type="molecule type" value="Genomic_DNA"/>
</dbReference>
<dbReference type="PANTHER" id="PTHR12143:SF19">
    <property type="entry name" value="PEPTIDE-N(4)-(N-ACETYL-BETA-GLUCOSAMINYL)ASPARAGINE AMIDASE"/>
    <property type="match status" value="1"/>
</dbReference>
<dbReference type="SUPFAM" id="SSF54236">
    <property type="entry name" value="Ubiquitin-like"/>
    <property type="match status" value="1"/>
</dbReference>
<protein>
    <recommendedName>
        <fullName evidence="4">Ubiquitin-like domain-containing protein</fullName>
    </recommendedName>
</protein>
<dbReference type="PANTHER" id="PTHR12143">
    <property type="entry name" value="PEPTIDE N-GLYCANASE PNGASE -RELATED"/>
    <property type="match status" value="1"/>
</dbReference>
<dbReference type="GO" id="GO:0006516">
    <property type="term" value="P:glycoprotein catabolic process"/>
    <property type="evidence" value="ECO:0007669"/>
    <property type="project" value="TreeGrafter"/>
</dbReference>
<dbReference type="SUPFAM" id="SSF54001">
    <property type="entry name" value="Cysteine proteinases"/>
    <property type="match status" value="1"/>
</dbReference>
<evidence type="ECO:0000256" key="3">
    <source>
        <dbReference type="ARBA" id="ARBA00022833"/>
    </source>
</evidence>
<dbReference type="InterPro" id="IPR000626">
    <property type="entry name" value="Ubiquitin-like_dom"/>
</dbReference>
<dbReference type="Proteomes" id="UP001415857">
    <property type="component" value="Unassembled WGS sequence"/>
</dbReference>
<sequence>MVARKFLVQHDDSNFDVEYDTDDGLEVLKFQLFSLTSIPPDEQKILGGEDGRPISDDSDLIAIIDKLRLVSINEEAKEKVESSANHGGTTQNDDIVQSDEEFARMLQAEEEALLLQEFVAGKDKGAMEGKIRPYVDTVLLYEDPIRQEAARKTVPVDELEEKALVALAKEGNFNPSKTEHDHYFLLQLLFWFKESFRWVDAPHCDGCGNKTVHQGKGDPLPSEILYGGSRVELYRCLFCSRITRFPRYNDPLKLVETRRGRCGEYANCFTLYCRTFGYESRLILDFTDHLWTECFSHFLGRWMHLEPCEGAYDKPLLYEKGWEKKLNYVIAIARDGVYDVTKRYTRKWHEVLSRRNITTEPVLSDVLSHITKERRKGFTSQVLSVLEDRDRK</sequence>
<dbReference type="Gene3D" id="3.10.20.90">
    <property type="entry name" value="Phosphatidylinositol 3-kinase Catalytic Subunit, Chain A, domain 1"/>
    <property type="match status" value="1"/>
</dbReference>
<dbReference type="InterPro" id="IPR038765">
    <property type="entry name" value="Papain-like_cys_pep_sf"/>
</dbReference>
<dbReference type="GO" id="GO:0005634">
    <property type="term" value="C:nucleus"/>
    <property type="evidence" value="ECO:0007669"/>
    <property type="project" value="TreeGrafter"/>
</dbReference>
<evidence type="ECO:0000256" key="1">
    <source>
        <dbReference type="ARBA" id="ARBA00009390"/>
    </source>
</evidence>
<dbReference type="InterPro" id="IPR002931">
    <property type="entry name" value="Transglutaminase-like"/>
</dbReference>
<dbReference type="Gene3D" id="3.10.620.30">
    <property type="match status" value="1"/>
</dbReference>
<dbReference type="Pfam" id="PF01841">
    <property type="entry name" value="Transglut_core"/>
    <property type="match status" value="1"/>
</dbReference>
<keyword evidence="6" id="KW-1185">Reference proteome</keyword>
<gene>
    <name evidence="5" type="ORF">L1049_019738</name>
</gene>
<keyword evidence="2" id="KW-0479">Metal-binding</keyword>
<reference evidence="5 6" key="1">
    <citation type="journal article" date="2024" name="Plant J.">
        <title>Genome sequences and population genomics reveal climatic adaptation and genomic divergence between two closely related sweetgum species.</title>
        <authorList>
            <person name="Xu W.Q."/>
            <person name="Ren C.Q."/>
            <person name="Zhang X.Y."/>
            <person name="Comes H.P."/>
            <person name="Liu X.H."/>
            <person name="Li Y.G."/>
            <person name="Kettle C.J."/>
            <person name="Jalonen R."/>
            <person name="Gaisberger H."/>
            <person name="Ma Y.Z."/>
            <person name="Qiu Y.X."/>
        </authorList>
    </citation>
    <scope>NUCLEOTIDE SEQUENCE [LARGE SCALE GENOMIC DNA]</scope>
    <source>
        <strain evidence="5">Hangzhou</strain>
    </source>
</reference>
<keyword evidence="3" id="KW-0862">Zinc</keyword>
<evidence type="ECO:0000256" key="2">
    <source>
        <dbReference type="ARBA" id="ARBA00022723"/>
    </source>
</evidence>
<evidence type="ECO:0000313" key="6">
    <source>
        <dbReference type="Proteomes" id="UP001415857"/>
    </source>
</evidence>
<dbReference type="AlphaFoldDB" id="A0AAP0X9E4"/>
<dbReference type="InterPro" id="IPR050883">
    <property type="entry name" value="PNGase"/>
</dbReference>
<dbReference type="GO" id="GO:0000224">
    <property type="term" value="F:peptide-N4-(N-acetyl-beta-glucosaminyl)asparagine amidase activity"/>
    <property type="evidence" value="ECO:0007669"/>
    <property type="project" value="TreeGrafter"/>
</dbReference>
<name>A0AAP0X9E4_LIQFO</name>
<dbReference type="InterPro" id="IPR029071">
    <property type="entry name" value="Ubiquitin-like_domsf"/>
</dbReference>
<feature type="domain" description="Ubiquitin-like" evidence="4">
    <location>
        <begin position="1"/>
        <end position="60"/>
    </location>
</feature>
<proteinExistence type="inferred from homology"/>
<comment type="caution">
    <text evidence="5">The sequence shown here is derived from an EMBL/GenBank/DDBJ whole genome shotgun (WGS) entry which is preliminary data.</text>
</comment>
<evidence type="ECO:0000313" key="5">
    <source>
        <dbReference type="EMBL" id="KAK9291788.1"/>
    </source>
</evidence>
<dbReference type="SMART" id="SM00460">
    <property type="entry name" value="TGc"/>
    <property type="match status" value="1"/>
</dbReference>